<protein>
    <submittedName>
        <fullName evidence="2">Uncharacterized protein</fullName>
    </submittedName>
</protein>
<feature type="region of interest" description="Disordered" evidence="1">
    <location>
        <begin position="650"/>
        <end position="691"/>
    </location>
</feature>
<keyword evidence="3" id="KW-1185">Reference proteome</keyword>
<feature type="compositionally biased region" description="Basic and acidic residues" evidence="1">
    <location>
        <begin position="650"/>
        <end position="659"/>
    </location>
</feature>
<evidence type="ECO:0000313" key="2">
    <source>
        <dbReference type="EMBL" id="KAJ8750244.1"/>
    </source>
</evidence>
<organism evidence="2 3">
    <name type="scientific">Erythroxylum novogranatense</name>
    <dbReference type="NCBI Taxonomy" id="1862640"/>
    <lineage>
        <taxon>Eukaryota</taxon>
        <taxon>Viridiplantae</taxon>
        <taxon>Streptophyta</taxon>
        <taxon>Embryophyta</taxon>
        <taxon>Tracheophyta</taxon>
        <taxon>Spermatophyta</taxon>
        <taxon>Magnoliopsida</taxon>
        <taxon>eudicotyledons</taxon>
        <taxon>Gunneridae</taxon>
        <taxon>Pentapetalae</taxon>
        <taxon>rosids</taxon>
        <taxon>fabids</taxon>
        <taxon>Malpighiales</taxon>
        <taxon>Erythroxylaceae</taxon>
        <taxon>Erythroxylum</taxon>
    </lineage>
</organism>
<dbReference type="EMBL" id="JAIWQS010000011">
    <property type="protein sequence ID" value="KAJ8750244.1"/>
    <property type="molecule type" value="Genomic_DNA"/>
</dbReference>
<proteinExistence type="predicted"/>
<gene>
    <name evidence="2" type="ORF">K2173_014159</name>
</gene>
<feature type="compositionally biased region" description="Basic and acidic residues" evidence="1">
    <location>
        <begin position="666"/>
        <end position="675"/>
    </location>
</feature>
<evidence type="ECO:0000313" key="3">
    <source>
        <dbReference type="Proteomes" id="UP001159364"/>
    </source>
</evidence>
<dbReference type="Proteomes" id="UP001159364">
    <property type="component" value="Linkage Group LG11"/>
</dbReference>
<reference evidence="2 3" key="1">
    <citation type="submission" date="2021-09" db="EMBL/GenBank/DDBJ databases">
        <title>Genomic insights and catalytic innovation underlie evolution of tropane alkaloids biosynthesis.</title>
        <authorList>
            <person name="Wang Y.-J."/>
            <person name="Tian T."/>
            <person name="Huang J.-P."/>
            <person name="Huang S.-X."/>
        </authorList>
    </citation>
    <scope>NUCLEOTIDE SEQUENCE [LARGE SCALE GENOMIC DNA]</scope>
    <source>
        <strain evidence="2">KIB-2018</strain>
        <tissue evidence="2">Leaf</tissue>
    </source>
</reference>
<feature type="compositionally biased region" description="Polar residues" evidence="1">
    <location>
        <begin position="676"/>
        <end position="691"/>
    </location>
</feature>
<dbReference type="PANTHER" id="PTHR31267:SF2">
    <property type="entry name" value="EXPRESSED PROTEIN"/>
    <property type="match status" value="1"/>
</dbReference>
<dbReference type="PANTHER" id="PTHR31267">
    <property type="entry name" value="DENTIN SIALOPHOSPHOPROTEIN-LIKE PROTEIN"/>
    <property type="match status" value="1"/>
</dbReference>
<sequence>MPANEAEDSISSLHELGISSQGQYPSQAVGNKPSLDYSQWVGKSTRIASSPNLNLRNYILPELDSVARCGGKSSAALYHESIQLNSQHKYSSIPAINTPLNSNDLLVGSQNSLSKRSQPGVFGDITCYDQQVLTSRSLSGFKFQQEYECADSPTLTANSERSEITEASSDFHFYRGQQQLLRDQQKATSVAHPMQQSSYKDMQLLQQHMMFKQLQEFQRQQQLEKLGDVKQHNSLNQVCAVGKQAGGGHFSPLINGKPVPDASQMLQNWMQQGARPLAPGMPNKIMFPQEQFLAHRSMGMASQQLDLYGMPIANTTDSIGQHIPLLGRSHNSVNLAGCQVPKSAIHSSIVNSFVGDPSSVPIDLIGLSQGSLMAKQGFQDKDSGQIPVQSLNGGVFPGNLQEGNSQQANASPEEFDARHEQTSWPAIQKTAKQIGPSQGLVPLDPMEAKILYNMDDNIRDAFGSHHDMSIGGFGNVLEHADSLNAFPSVQCGSWSALMQSAVAEASSSDTGIQEEWSGLTFQNTDHSADNQISSFVDSEKHQTGWVVNNLQSTSFSSKRVPLITDSNMSSSFPGFEQPNIQLSIENREDASLGGSHVSIVNYNNHHKPSVDEVQKVQLFMNSENVWGGQIFGHNRSGEQLQRVALSDFSTDNKGHERLGKSQQQIDSEHNSHGRTNETNIEQTSSSQRENSSDFYISKRLSSHQQGSAGQFKVFDDVVGSSMTIDKGYLPDFQENNRAPEGGPTNHNQCSNIFEESTLHDGSNVTAQTGEHILELLQKVDQSRDDGSMQPFGSMVSNALPKMPGGDSCDTSVTQLYPQSSASQGFGLRLGPPSQRLPNSNNLISPQALLQNVGNLNYSPINPESLEKNQTYLGPSSSIQSLSSSHELSRRMLAVNRSPTSLQTGFSSNLNVQGNSLTSMTLDSLQTRNQFQTQSISEVPEKSQSWQVKLSSPVGKYSALTQSSTHYAHDQIPTKPFGERFPVLEASPMPQLNAISGSPQQSEILTKPHNVWRNVPSQRQPSGALTVKFPSTLSSSLDLSNNSLTSSSEAHHLSNDQECVRSGHKSLEFGGSSNFQSFGFGPGKEMLQQGTTPDIFDNSPSGGISQDQDHVSDAIVPTSASLTFHSQPHDLYRATNNVRELQHATGNQLDNNGSSSRQTLDSGLNAALQPNQSGVVDTRILSFLEVKDSQIARASSKSALLVGSCQDMVTFGHNDSQTQSSSRGLQSNHTNYSQVNLRVAPSWFKQYESLQNEQMVPMFDSGLAKTADSPFSLGKPSQDLHIQTSAEQLSAADADQGGRVWPNANTASIANQQLSVPYILPEETREQLAIIKPKKRKTISIEPLPWHKEVTQDSKRVRNISTSEEDWAQATNRLIEKVEDELIEEVQPVVRVKRRLVFTTQLMQQLFCLAPASFLSADAASNYDPISYLVSRLSLGDACSITYSKTGDLFEAVDYSNIYAEKLKVSERSDQQFLEVLDNFIGKAKKLEKDFQRLDKTSVVDVRLELKELEKFSVINRFAKFHVRGHMDASGILRPIPQRYFAALPSPKNLPDEAQCLSL</sequence>
<comment type="caution">
    <text evidence="2">The sequence shown here is derived from an EMBL/GenBank/DDBJ whole genome shotgun (WGS) entry which is preliminary data.</text>
</comment>
<name>A0AAV8SDY4_9ROSI</name>
<accession>A0AAV8SDY4</accession>
<evidence type="ECO:0000256" key="1">
    <source>
        <dbReference type="SAM" id="MobiDB-lite"/>
    </source>
</evidence>